<feature type="compositionally biased region" description="Acidic residues" evidence="1">
    <location>
        <begin position="300"/>
        <end position="309"/>
    </location>
</feature>
<dbReference type="EMBL" id="BAAATZ010000003">
    <property type="protein sequence ID" value="GAA2721174.1"/>
    <property type="molecule type" value="Genomic_DNA"/>
</dbReference>
<proteinExistence type="predicted"/>
<evidence type="ECO:0000256" key="2">
    <source>
        <dbReference type="SAM" id="Phobius"/>
    </source>
</evidence>
<dbReference type="Proteomes" id="UP001501842">
    <property type="component" value="Unassembled WGS sequence"/>
</dbReference>
<feature type="transmembrane region" description="Helical" evidence="2">
    <location>
        <begin position="12"/>
        <end position="32"/>
    </location>
</feature>
<feature type="transmembrane region" description="Helical" evidence="2">
    <location>
        <begin position="124"/>
        <end position="141"/>
    </location>
</feature>
<reference evidence="4" key="1">
    <citation type="journal article" date="2019" name="Int. J. Syst. Evol. Microbiol.">
        <title>The Global Catalogue of Microorganisms (GCM) 10K type strain sequencing project: providing services to taxonomists for standard genome sequencing and annotation.</title>
        <authorList>
            <consortium name="The Broad Institute Genomics Platform"/>
            <consortium name="The Broad Institute Genome Sequencing Center for Infectious Disease"/>
            <person name="Wu L."/>
            <person name="Ma J."/>
        </authorList>
    </citation>
    <scope>NUCLEOTIDE SEQUENCE [LARGE SCALE GENOMIC DNA]</scope>
    <source>
        <strain evidence="4">JCM 8201</strain>
    </source>
</reference>
<accession>A0ABP6GEF8</accession>
<keyword evidence="2" id="KW-0472">Membrane</keyword>
<feature type="transmembrane region" description="Helical" evidence="2">
    <location>
        <begin position="85"/>
        <end position="104"/>
    </location>
</feature>
<sequence>MTPAPTRSQRLFTVLGFLAVAALTAGAFYLSYDALRLLALAGLRGDNADRFGRHYPLVYDGLVSVALLAVFVARNSPWWVRWTRWLVLIALVGGGIAASVQHALKGFEPIEGTALEAGVASAPWVAALLAIWLWMSMFRQLREGAPQRRPRRHRAAHAKKNDAPALIPGLVEERAEERPEHQTDPLPLLTAEDLPEAYREPVAPLEETVDETEPWDSPWPGGVREEAREEVEEIEEPVREEPQPVRPPLSLPTDVKLVGRKEASEETAQEPLEDGNARASTTQPDFPLPVHKPESRDSGDAEEPVEDGEWVGYSPERNPPSGSFRSAPLPPEES</sequence>
<evidence type="ECO:0000256" key="1">
    <source>
        <dbReference type="SAM" id="MobiDB-lite"/>
    </source>
</evidence>
<feature type="region of interest" description="Disordered" evidence="1">
    <location>
        <begin position="204"/>
        <end position="334"/>
    </location>
</feature>
<gene>
    <name evidence="3" type="ORF">GCM10010439_10840</name>
</gene>
<name>A0ABP6GEF8_9ACTN</name>
<evidence type="ECO:0008006" key="5">
    <source>
        <dbReference type="Google" id="ProtNLM"/>
    </source>
</evidence>
<feature type="transmembrane region" description="Helical" evidence="2">
    <location>
        <begin position="52"/>
        <end position="73"/>
    </location>
</feature>
<keyword evidence="2" id="KW-0812">Transmembrane</keyword>
<keyword evidence="2" id="KW-1133">Transmembrane helix</keyword>
<evidence type="ECO:0000313" key="3">
    <source>
        <dbReference type="EMBL" id="GAA2721174.1"/>
    </source>
</evidence>
<comment type="caution">
    <text evidence="3">The sequence shown here is derived from an EMBL/GenBank/DDBJ whole genome shotgun (WGS) entry which is preliminary data.</text>
</comment>
<organism evidence="3 4">
    <name type="scientific">Actinocorallia aurantiaca</name>
    <dbReference type="NCBI Taxonomy" id="46204"/>
    <lineage>
        <taxon>Bacteria</taxon>
        <taxon>Bacillati</taxon>
        <taxon>Actinomycetota</taxon>
        <taxon>Actinomycetes</taxon>
        <taxon>Streptosporangiales</taxon>
        <taxon>Thermomonosporaceae</taxon>
        <taxon>Actinocorallia</taxon>
    </lineage>
</organism>
<protein>
    <recommendedName>
        <fullName evidence="5">DUF2637 domain-containing protein</fullName>
    </recommendedName>
</protein>
<keyword evidence="4" id="KW-1185">Reference proteome</keyword>
<evidence type="ECO:0000313" key="4">
    <source>
        <dbReference type="Proteomes" id="UP001501842"/>
    </source>
</evidence>
<dbReference type="RefSeq" id="WP_344449023.1">
    <property type="nucleotide sequence ID" value="NZ_BAAATZ010000003.1"/>
</dbReference>